<dbReference type="InterPro" id="IPR001482">
    <property type="entry name" value="T2SS/T4SS_dom"/>
</dbReference>
<keyword evidence="8" id="KW-1185">Reference proteome</keyword>
<dbReference type="CDD" id="cd01129">
    <property type="entry name" value="PulE-GspE-like"/>
    <property type="match status" value="1"/>
</dbReference>
<dbReference type="SUPFAM" id="SSF52540">
    <property type="entry name" value="P-loop containing nucleoside triphosphate hydrolases"/>
    <property type="match status" value="1"/>
</dbReference>
<evidence type="ECO:0000313" key="7">
    <source>
        <dbReference type="EMBL" id="RIH82644.1"/>
    </source>
</evidence>
<feature type="domain" description="Bacterial type II secretion system protein E" evidence="5">
    <location>
        <begin position="485"/>
        <end position="858"/>
    </location>
</feature>
<dbReference type="PANTHER" id="PTHR30258:SF2">
    <property type="entry name" value="COMG OPERON PROTEIN 1"/>
    <property type="match status" value="1"/>
</dbReference>
<evidence type="ECO:0000256" key="2">
    <source>
        <dbReference type="ARBA" id="ARBA00022741"/>
    </source>
</evidence>
<dbReference type="Pfam" id="PF00437">
    <property type="entry name" value="T2SSE"/>
    <property type="match status" value="1"/>
</dbReference>
<evidence type="ECO:0000313" key="8">
    <source>
        <dbReference type="Proteomes" id="UP000265341"/>
    </source>
</evidence>
<gene>
    <name evidence="7" type="primary">epsE_1</name>
    <name evidence="7" type="ORF">Mrose_03317</name>
</gene>
<feature type="region of interest" description="Disordered" evidence="4">
    <location>
        <begin position="148"/>
        <end position="185"/>
    </location>
</feature>
<proteinExistence type="inferred from homology"/>
<keyword evidence="2" id="KW-0547">Nucleotide-binding</keyword>
<dbReference type="Gene3D" id="3.30.450.90">
    <property type="match status" value="1"/>
</dbReference>
<evidence type="ECO:0000259" key="5">
    <source>
        <dbReference type="Pfam" id="PF00437"/>
    </source>
</evidence>
<protein>
    <submittedName>
        <fullName evidence="7">Type II secretion system protein E</fullName>
    </submittedName>
</protein>
<comment type="similarity">
    <text evidence="1">Belongs to the GSP E family.</text>
</comment>
<evidence type="ECO:0000256" key="4">
    <source>
        <dbReference type="SAM" id="MobiDB-lite"/>
    </source>
</evidence>
<dbReference type="GO" id="GO:0005886">
    <property type="term" value="C:plasma membrane"/>
    <property type="evidence" value="ECO:0007669"/>
    <property type="project" value="TreeGrafter"/>
</dbReference>
<name>A0A399EDC7_9DEIN</name>
<dbReference type="Pfam" id="PF05157">
    <property type="entry name" value="MshEN"/>
    <property type="match status" value="1"/>
</dbReference>
<dbReference type="InterPro" id="IPR027417">
    <property type="entry name" value="P-loop_NTPase"/>
</dbReference>
<keyword evidence="3" id="KW-0067">ATP-binding</keyword>
<feature type="compositionally biased region" description="Low complexity" evidence="4">
    <location>
        <begin position="148"/>
        <end position="164"/>
    </location>
</feature>
<dbReference type="AlphaFoldDB" id="A0A399EDC7"/>
<dbReference type="EMBL" id="QWLA01000098">
    <property type="protein sequence ID" value="RIH82644.1"/>
    <property type="molecule type" value="Genomic_DNA"/>
</dbReference>
<dbReference type="GO" id="GO:0005524">
    <property type="term" value="F:ATP binding"/>
    <property type="evidence" value="ECO:0007669"/>
    <property type="project" value="UniProtKB-KW"/>
</dbReference>
<dbReference type="SUPFAM" id="SSF160246">
    <property type="entry name" value="EspE N-terminal domain-like"/>
    <property type="match status" value="1"/>
</dbReference>
<dbReference type="GO" id="GO:0016887">
    <property type="term" value="F:ATP hydrolysis activity"/>
    <property type="evidence" value="ECO:0007669"/>
    <property type="project" value="TreeGrafter"/>
</dbReference>
<dbReference type="RefSeq" id="WP_119280216.1">
    <property type="nucleotide sequence ID" value="NZ_QWLA01000098.1"/>
</dbReference>
<feature type="domain" description="Type II secretion system protein GspE N-terminal" evidence="6">
    <location>
        <begin position="369"/>
        <end position="456"/>
    </location>
</feature>
<accession>A0A399EDC7</accession>
<dbReference type="PANTHER" id="PTHR30258">
    <property type="entry name" value="TYPE II SECRETION SYSTEM PROTEIN GSPE-RELATED"/>
    <property type="match status" value="1"/>
</dbReference>
<dbReference type="OrthoDB" id="9808272at2"/>
<dbReference type="InterPro" id="IPR007831">
    <property type="entry name" value="T2SS_GspE_N"/>
</dbReference>
<reference evidence="7 8" key="1">
    <citation type="submission" date="2018-08" db="EMBL/GenBank/DDBJ databases">
        <title>Meiothermus roseus NBRC 110900 genome sequencing project.</title>
        <authorList>
            <person name="Da Costa M.S."/>
            <person name="Albuquerque L."/>
            <person name="Raposo P."/>
            <person name="Froufe H.J.C."/>
            <person name="Barroso C.S."/>
            <person name="Egas C."/>
        </authorList>
    </citation>
    <scope>NUCLEOTIDE SEQUENCE [LARGE SCALE GENOMIC DNA]</scope>
    <source>
        <strain evidence="7 8">NBRC 110900</strain>
    </source>
</reference>
<dbReference type="Gene3D" id="3.40.50.300">
    <property type="entry name" value="P-loop containing nucleotide triphosphate hydrolases"/>
    <property type="match status" value="1"/>
</dbReference>
<evidence type="ECO:0000256" key="1">
    <source>
        <dbReference type="ARBA" id="ARBA00006611"/>
    </source>
</evidence>
<comment type="caution">
    <text evidence="7">The sequence shown here is derived from an EMBL/GenBank/DDBJ whole genome shotgun (WGS) entry which is preliminary data.</text>
</comment>
<sequence>MRLPDERAFFEVLVQDLRALPPLRAAAVRKQLKESGRPLVAGLAAVARVAPATIAQALERVGCPPLLLRAVDRVALQAVAAEEWERLACVPLVQEGRSPEGLWLASAEPFEPEVQALAERLGAVGVGYAEREGLLEVLRRELARVTPAAPGLTPPQAAGGAPARGEAEPLADEPAPSPAPSAGPLPRERRVLQALGLGHLEPPPSARHEVERWLVEEGYVGEGVLYAELSRASGCPLWPGLDGLLLERQPDQAEILERLRLLSVRKEGEAYYVTWRAFVEDEIAAAGLERRPVALTYPEIWLMAHRSAQRGRPAGARPRSALEALWLKGRIDRRTFEEHQADPRRGENLLLAQGLVSEEQLTEARAEALGLAYVDLQAAPPDPGVRRRISDAYAISLRAIPYRMNEAGELVVAVSDPEDIQRNDELRMLLRNTPLRLALASPSAIQRVIARDYGQLRDLEEVSALAEGAGEGGGGTEGLEVEGNALDRLVGSFIREALLSDASDVHIESHKHQGVVRMRRDGELHEYTTLPARSTPLVIQKVKLKANLDIAERRRPQDGRFRFKEGGLEASVRVSTVPGMYGEKAVLRLLRNEGKAPPLEEAGFQADTLEALRRIIRRPYGLFLITGPTGSGKTRTGISILSEIARPEVNVLTVEDPVEYELPGLTQVQVNSQAGVTFADVLRAFLRQDPDIIYVGEIRDRETAQVAVQAAFTGHLVIATLHTNDAPSSATRLMDLGVDPANVSAALLGVLAQRLVRRLCPACSSEDREGKSERLLHRELRHARLPNPDGCRHCRGGYAGRTGIFELMEVDRALQSALAQRAPTERIRELALEKGMRTLAEDGVLKVEQGVTSAEEVLAKTMA</sequence>
<evidence type="ECO:0000256" key="3">
    <source>
        <dbReference type="ARBA" id="ARBA00022840"/>
    </source>
</evidence>
<dbReference type="Gene3D" id="3.30.300.160">
    <property type="entry name" value="Type II secretion system, protein E, N-terminal domain"/>
    <property type="match status" value="1"/>
</dbReference>
<organism evidence="7 8">
    <name type="scientific">Calidithermus roseus</name>
    <dbReference type="NCBI Taxonomy" id="1644118"/>
    <lineage>
        <taxon>Bacteria</taxon>
        <taxon>Thermotogati</taxon>
        <taxon>Deinococcota</taxon>
        <taxon>Deinococci</taxon>
        <taxon>Thermales</taxon>
        <taxon>Thermaceae</taxon>
        <taxon>Calidithermus</taxon>
    </lineage>
</organism>
<dbReference type="InterPro" id="IPR037257">
    <property type="entry name" value="T2SS_E_N_sf"/>
</dbReference>
<dbReference type="Proteomes" id="UP000265341">
    <property type="component" value="Unassembled WGS sequence"/>
</dbReference>
<evidence type="ECO:0000259" key="6">
    <source>
        <dbReference type="Pfam" id="PF05157"/>
    </source>
</evidence>